<protein>
    <recommendedName>
        <fullName evidence="6 7">Large ribosomal subunit protein uL22</fullName>
    </recommendedName>
</protein>
<keyword evidence="3 7" id="KW-0694">RNA-binding</keyword>
<dbReference type="GO" id="GO:0022625">
    <property type="term" value="C:cytosolic large ribosomal subunit"/>
    <property type="evidence" value="ECO:0007669"/>
    <property type="project" value="TreeGrafter"/>
</dbReference>
<evidence type="ECO:0000256" key="6">
    <source>
        <dbReference type="ARBA" id="ARBA00035207"/>
    </source>
</evidence>
<evidence type="ECO:0000256" key="5">
    <source>
        <dbReference type="ARBA" id="ARBA00023274"/>
    </source>
</evidence>
<name>A0A1G2KSK0_9BACT</name>
<sequence>MEVTARVQYLRQSPRKVRLVANAIRGRSAGEALTQLRFLPKRAALPVEKLLKSAIANAKHNFQLDEKNLRVKTILVDAGPSLKRFRARAFGRAAPLHKRTSHISLVLDEVIPSKRKTSLDRKKVEKPEIREISMEEAEKIEVADPKVELARRAPVVGKEPKSAKAGFVRRIFNRKAI</sequence>
<dbReference type="Gene3D" id="3.90.470.10">
    <property type="entry name" value="Ribosomal protein L22/L17"/>
    <property type="match status" value="1"/>
</dbReference>
<comment type="function">
    <text evidence="7 10">This protein binds specifically to 23S rRNA; its binding is stimulated by other ribosomal proteins, e.g., L4, L17, and L20. It is important during the early stages of 50S assembly. It makes multiple contacts with different domains of the 23S rRNA in the assembled 50S subunit and ribosome.</text>
</comment>
<dbReference type="GO" id="GO:0006412">
    <property type="term" value="P:translation"/>
    <property type="evidence" value="ECO:0007669"/>
    <property type="project" value="UniProtKB-UniRule"/>
</dbReference>
<evidence type="ECO:0000313" key="11">
    <source>
        <dbReference type="EMBL" id="OHA01451.1"/>
    </source>
</evidence>
<comment type="function">
    <text evidence="7">The globular domain of the protein is located near the polypeptide exit tunnel on the outside of the subunit, while an extended beta-hairpin is found that lines the wall of the exit tunnel in the center of the 70S ribosome.</text>
</comment>
<keyword evidence="4 7" id="KW-0689">Ribosomal protein</keyword>
<comment type="similarity">
    <text evidence="1 7 8">Belongs to the universal ribosomal protein uL22 family.</text>
</comment>
<dbReference type="Proteomes" id="UP000178710">
    <property type="component" value="Unassembled WGS sequence"/>
</dbReference>
<evidence type="ECO:0000256" key="2">
    <source>
        <dbReference type="ARBA" id="ARBA00022730"/>
    </source>
</evidence>
<comment type="caution">
    <text evidence="11">The sequence shown here is derived from an EMBL/GenBank/DDBJ whole genome shotgun (WGS) entry which is preliminary data.</text>
</comment>
<dbReference type="HAMAP" id="MF_01331_B">
    <property type="entry name" value="Ribosomal_uL22_B"/>
    <property type="match status" value="1"/>
</dbReference>
<dbReference type="EMBL" id="MHQK01000027">
    <property type="protein sequence ID" value="OHA01451.1"/>
    <property type="molecule type" value="Genomic_DNA"/>
</dbReference>
<evidence type="ECO:0000256" key="1">
    <source>
        <dbReference type="ARBA" id="ARBA00009451"/>
    </source>
</evidence>
<dbReference type="NCBIfam" id="TIGR01044">
    <property type="entry name" value="rplV_bact"/>
    <property type="match status" value="1"/>
</dbReference>
<dbReference type="SUPFAM" id="SSF54843">
    <property type="entry name" value="Ribosomal protein L22"/>
    <property type="match status" value="1"/>
</dbReference>
<evidence type="ECO:0000256" key="4">
    <source>
        <dbReference type="ARBA" id="ARBA00022980"/>
    </source>
</evidence>
<dbReference type="GO" id="GO:0003735">
    <property type="term" value="F:structural constituent of ribosome"/>
    <property type="evidence" value="ECO:0007669"/>
    <property type="project" value="InterPro"/>
</dbReference>
<evidence type="ECO:0000256" key="9">
    <source>
        <dbReference type="RuleBase" id="RU004006"/>
    </source>
</evidence>
<evidence type="ECO:0000256" key="8">
    <source>
        <dbReference type="RuleBase" id="RU004005"/>
    </source>
</evidence>
<comment type="subunit">
    <text evidence="7 9">Part of the 50S ribosomal subunit.</text>
</comment>
<dbReference type="PROSITE" id="PS00464">
    <property type="entry name" value="RIBOSOMAL_L22"/>
    <property type="match status" value="1"/>
</dbReference>
<dbReference type="AlphaFoldDB" id="A0A1G2KSK0"/>
<evidence type="ECO:0000256" key="10">
    <source>
        <dbReference type="RuleBase" id="RU004008"/>
    </source>
</evidence>
<gene>
    <name evidence="7" type="primary">rplV</name>
    <name evidence="11" type="ORF">A3C12_03130</name>
</gene>
<dbReference type="InterPro" id="IPR036394">
    <property type="entry name" value="Ribosomal_uL22_sf"/>
</dbReference>
<dbReference type="InterPro" id="IPR001063">
    <property type="entry name" value="Ribosomal_uL22"/>
</dbReference>
<dbReference type="InterPro" id="IPR047867">
    <property type="entry name" value="Ribosomal_uL22_bac/org-type"/>
</dbReference>
<accession>A0A1G2KSK0</accession>
<dbReference type="PANTHER" id="PTHR13501:SF8">
    <property type="entry name" value="LARGE RIBOSOMAL SUBUNIT PROTEIN UL22M"/>
    <property type="match status" value="1"/>
</dbReference>
<reference evidence="11 12" key="1">
    <citation type="journal article" date="2016" name="Nat. Commun.">
        <title>Thousands of microbial genomes shed light on interconnected biogeochemical processes in an aquifer system.</title>
        <authorList>
            <person name="Anantharaman K."/>
            <person name="Brown C.T."/>
            <person name="Hug L.A."/>
            <person name="Sharon I."/>
            <person name="Castelle C.J."/>
            <person name="Probst A.J."/>
            <person name="Thomas B.C."/>
            <person name="Singh A."/>
            <person name="Wilkins M.J."/>
            <person name="Karaoz U."/>
            <person name="Brodie E.L."/>
            <person name="Williams K.H."/>
            <person name="Hubbard S.S."/>
            <person name="Banfield J.F."/>
        </authorList>
    </citation>
    <scope>NUCLEOTIDE SEQUENCE [LARGE SCALE GENOMIC DNA]</scope>
</reference>
<evidence type="ECO:0000256" key="3">
    <source>
        <dbReference type="ARBA" id="ARBA00022884"/>
    </source>
</evidence>
<dbReference type="GO" id="GO:0019843">
    <property type="term" value="F:rRNA binding"/>
    <property type="evidence" value="ECO:0007669"/>
    <property type="project" value="UniProtKB-UniRule"/>
</dbReference>
<dbReference type="InterPro" id="IPR018260">
    <property type="entry name" value="Ribosomal_uL22_CS"/>
</dbReference>
<dbReference type="Pfam" id="PF00237">
    <property type="entry name" value="Ribosomal_L22"/>
    <property type="match status" value="1"/>
</dbReference>
<dbReference type="InterPro" id="IPR005727">
    <property type="entry name" value="Ribosomal_uL22_bac/chlpt-type"/>
</dbReference>
<keyword evidence="2 7" id="KW-0699">rRNA-binding</keyword>
<evidence type="ECO:0000256" key="7">
    <source>
        <dbReference type="HAMAP-Rule" id="MF_01331"/>
    </source>
</evidence>
<dbReference type="PANTHER" id="PTHR13501">
    <property type="entry name" value="CHLOROPLAST 50S RIBOSOMAL PROTEIN L22-RELATED"/>
    <property type="match status" value="1"/>
</dbReference>
<proteinExistence type="inferred from homology"/>
<evidence type="ECO:0000313" key="12">
    <source>
        <dbReference type="Proteomes" id="UP000178710"/>
    </source>
</evidence>
<dbReference type="CDD" id="cd00336">
    <property type="entry name" value="Ribosomal_L22"/>
    <property type="match status" value="1"/>
</dbReference>
<organism evidence="11 12">
    <name type="scientific">Candidatus Sungbacteria bacterium RIFCSPHIGHO2_02_FULL_49_20</name>
    <dbReference type="NCBI Taxonomy" id="1802272"/>
    <lineage>
        <taxon>Bacteria</taxon>
        <taxon>Candidatus Sungiibacteriota</taxon>
    </lineage>
</organism>
<keyword evidence="5 7" id="KW-0687">Ribonucleoprotein</keyword>